<organism evidence="2 3">
    <name type="scientific">Sphingomonas phage vB_StuS_MMDA13</name>
    <dbReference type="NCBI Taxonomy" id="2686378"/>
    <lineage>
        <taxon>Viruses</taxon>
        <taxon>Duplodnaviria</taxon>
        <taxon>Heunggongvirae</taxon>
        <taxon>Uroviricota</taxon>
        <taxon>Caudoviricetes</taxon>
        <taxon>Queuovirinae</taxon>
        <taxon>Torvergatavirus</taxon>
        <taxon>Torvergatavirus MMDA13</taxon>
    </lineage>
</organism>
<reference evidence="2 3" key="1">
    <citation type="journal article" date="2020" name="Viruses">
        <title>Characterization of vB_StuS_MMDA13, a Newly Discovered Bacteriophage Infecting the Agar-Degrading Species Sphingomonas turrisvirgatae.</title>
        <authorList>
            <person name="Marmo P."/>
            <person name="Thaller M.C."/>
            <person name="Di Lallo G."/>
            <person name="Henrici De Angelis L."/>
            <person name="Poerio N."/>
            <person name="De Santis F."/>
            <person name="Fraziano M."/>
            <person name="Migliore L."/>
            <person name="D'Andrea M.M."/>
        </authorList>
    </citation>
    <scope>NUCLEOTIDE SEQUENCE [LARGE SCALE GENOMIC DNA]</scope>
</reference>
<dbReference type="Proteomes" id="UP000515820">
    <property type="component" value="Segment"/>
</dbReference>
<accession>A0A7G3PNA8</accession>
<keyword evidence="3" id="KW-1185">Reference proteome</keyword>
<evidence type="ECO:0000256" key="1">
    <source>
        <dbReference type="SAM" id="MobiDB-lite"/>
    </source>
</evidence>
<gene>
    <name evidence="2" type="ORF">MMDA13_gp04</name>
</gene>
<dbReference type="EMBL" id="MN820898">
    <property type="protein sequence ID" value="QHB80438.1"/>
    <property type="molecule type" value="Genomic_DNA"/>
</dbReference>
<protein>
    <submittedName>
        <fullName evidence="2">Putative head protein</fullName>
    </submittedName>
</protein>
<proteinExistence type="predicted"/>
<name>A0A7G3PNA8_9CAUD</name>
<evidence type="ECO:0000313" key="3">
    <source>
        <dbReference type="Proteomes" id="UP000515820"/>
    </source>
</evidence>
<feature type="region of interest" description="Disordered" evidence="1">
    <location>
        <begin position="205"/>
        <end position="231"/>
    </location>
</feature>
<sequence>MAFKMELDSLDGLPEEVAKEYVEKDGKFVIQVEGMKTQEDVNRVQNALNAERTAHTALKEKVKTTFGDEKFETIREKLDKMPELEAAAAGNLDETKIATIVEGRLKAKTAPLERELNNVKSENVALKEQVQTFTTKEKGRTIADQIRSEAAKAKMLDGAIEDAVFLASSVMELQDDGVAVVKASTGYTEGLSAKDFIAQLQEKKPHWWGPTQGGGAGGNRGGGPSATNNPFSHEHWNLTKQGELIKSDRARAETLAKAAGTEIGGRRPAPKK</sequence>
<feature type="compositionally biased region" description="Gly residues" evidence="1">
    <location>
        <begin position="211"/>
        <end position="224"/>
    </location>
</feature>
<evidence type="ECO:0000313" key="2">
    <source>
        <dbReference type="EMBL" id="QHB80438.1"/>
    </source>
</evidence>